<evidence type="ECO:0000313" key="2">
    <source>
        <dbReference type="Proteomes" id="UP001152302"/>
    </source>
</evidence>
<sequence length="115" mass="13325">MKVRIKKDVKNNYLLDQDSYLDDYEFEDILDNIAGKTLEVDTEFMFPNEFNLKPIPGLTNDFIRVFIEDVDKVIDDIRSGKAHCELCGETSDSLEVCTHCGHSDYLEPLIPEEQY</sequence>
<protein>
    <submittedName>
        <fullName evidence="1">Uncharacterized protein</fullName>
    </submittedName>
</protein>
<dbReference type="RefSeq" id="WP_277595869.1">
    <property type="nucleotide sequence ID" value="NZ_JAMBPX010000011.1"/>
</dbReference>
<proteinExistence type="predicted"/>
<dbReference type="EMBL" id="JAMBPX010000011">
    <property type="protein sequence ID" value="MDG0860350.1"/>
    <property type="molecule type" value="Genomic_DNA"/>
</dbReference>
<organism evidence="1 2">
    <name type="scientific">Staphylococcus equorum</name>
    <dbReference type="NCBI Taxonomy" id="246432"/>
    <lineage>
        <taxon>Bacteria</taxon>
        <taxon>Bacillati</taxon>
        <taxon>Bacillota</taxon>
        <taxon>Bacilli</taxon>
        <taxon>Bacillales</taxon>
        <taxon>Staphylococcaceae</taxon>
        <taxon>Staphylococcus</taxon>
    </lineage>
</organism>
<reference evidence="1" key="1">
    <citation type="submission" date="2022-05" db="EMBL/GenBank/DDBJ databases">
        <title>Comparative genomics of Staphylococcus equorum isolates.</title>
        <authorList>
            <person name="Luelf R.H."/>
        </authorList>
    </citation>
    <scope>NUCLEOTIDE SEQUENCE</scope>
    <source>
        <strain evidence="1">TMW 2.2343</strain>
    </source>
</reference>
<comment type="caution">
    <text evidence="1">The sequence shown here is derived from an EMBL/GenBank/DDBJ whole genome shotgun (WGS) entry which is preliminary data.</text>
</comment>
<dbReference type="Proteomes" id="UP001152302">
    <property type="component" value="Unassembled WGS sequence"/>
</dbReference>
<gene>
    <name evidence="1" type="ORF">M4L21_13535</name>
</gene>
<dbReference type="AlphaFoldDB" id="A0A9X4LGI5"/>
<name>A0A9X4LGI5_9STAP</name>
<evidence type="ECO:0000313" key="1">
    <source>
        <dbReference type="EMBL" id="MDG0860350.1"/>
    </source>
</evidence>
<accession>A0A9X4LGI5</accession>